<gene>
    <name evidence="1" type="ORF">Tci_653724</name>
</gene>
<evidence type="ECO:0000313" key="1">
    <source>
        <dbReference type="EMBL" id="GFA81752.1"/>
    </source>
</evidence>
<reference evidence="1" key="1">
    <citation type="journal article" date="2019" name="Sci. Rep.">
        <title>Draft genome of Tanacetum cinerariifolium, the natural source of mosquito coil.</title>
        <authorList>
            <person name="Yamashiro T."/>
            <person name="Shiraishi A."/>
            <person name="Satake H."/>
            <person name="Nakayama K."/>
        </authorList>
    </citation>
    <scope>NUCLEOTIDE SEQUENCE</scope>
</reference>
<name>A0A699KB28_TANCI</name>
<accession>A0A699KB28</accession>
<comment type="caution">
    <text evidence="1">The sequence shown here is derived from an EMBL/GenBank/DDBJ whole genome shotgun (WGS) entry which is preliminary data.</text>
</comment>
<dbReference type="EMBL" id="BKCJ010493669">
    <property type="protein sequence ID" value="GFA81752.1"/>
    <property type="molecule type" value="Genomic_DNA"/>
</dbReference>
<organism evidence="1">
    <name type="scientific">Tanacetum cinerariifolium</name>
    <name type="common">Dalmatian daisy</name>
    <name type="synonym">Chrysanthemum cinerariifolium</name>
    <dbReference type="NCBI Taxonomy" id="118510"/>
    <lineage>
        <taxon>Eukaryota</taxon>
        <taxon>Viridiplantae</taxon>
        <taxon>Streptophyta</taxon>
        <taxon>Embryophyta</taxon>
        <taxon>Tracheophyta</taxon>
        <taxon>Spermatophyta</taxon>
        <taxon>Magnoliopsida</taxon>
        <taxon>eudicotyledons</taxon>
        <taxon>Gunneridae</taxon>
        <taxon>Pentapetalae</taxon>
        <taxon>asterids</taxon>
        <taxon>campanulids</taxon>
        <taxon>Asterales</taxon>
        <taxon>Asteraceae</taxon>
        <taxon>Asteroideae</taxon>
        <taxon>Anthemideae</taxon>
        <taxon>Anthemidinae</taxon>
        <taxon>Tanacetum</taxon>
    </lineage>
</organism>
<dbReference type="AlphaFoldDB" id="A0A699KB28"/>
<protein>
    <submittedName>
        <fullName evidence="1">Uncharacterized protein</fullName>
    </submittedName>
</protein>
<proteinExistence type="predicted"/>
<sequence>ICESNSHYGYECSQRVSFVYEPEPCYTQNFSDNDYSHDLPSVDLLIDHHCCYECGNSLNDFFCPHCTCEFCGNDAHVGYNCPAQVPSFQTLPSFPQQYPCCEHCRVLYEADHCQPPQYTVNHPIYNVHNEFLHSQNEFTIAQNKLMEQMTQLTSMCEMACQIVQKKQEEKKIKEEQAANAQYWKILACCDDDDGYNSAITPSEPVDSLSMGDEHLNTILMTESDELIKSCVENLVPNPSEFEGENGYDVLACFTTFSNILFDAVYEFDSSDNQSLSDEDFLEEIFSNPLFEEEIISTKIDLHHYNAESDLIESMLNHDSSIISSSLKINSLLDEFAGELTLLKSISPGIDKTDCYPEKDIRLIERLLYNNSSPRPPKEFVFENSNADIESFSPSPIPDENSDSRMEEIDLSFNLDDPMPPSIKDDDYDSKMDVLILEELLDNYSLSLPVNESFHFDIPSFSRPPAKPPDGNTRILNIKMMGDNSEQKATKLTITRVSN</sequence>
<feature type="non-terminal residue" evidence="1">
    <location>
        <position position="1"/>
    </location>
</feature>